<accession>A0ABX0I4C8</accession>
<gene>
    <name evidence="1" type="ORF">G4D72_06125</name>
</gene>
<protein>
    <recommendedName>
        <fullName evidence="3">Replication initiation factor</fullName>
    </recommendedName>
</protein>
<proteinExistence type="predicted"/>
<dbReference type="Proteomes" id="UP000800984">
    <property type="component" value="Unassembled WGS sequence"/>
</dbReference>
<name>A0ABX0I4C8_9FLAO</name>
<organism evidence="1 2">
    <name type="scientific">Flavobacterium difficile</name>
    <dbReference type="NCBI Taxonomy" id="2709659"/>
    <lineage>
        <taxon>Bacteria</taxon>
        <taxon>Pseudomonadati</taxon>
        <taxon>Bacteroidota</taxon>
        <taxon>Flavobacteriia</taxon>
        <taxon>Flavobacteriales</taxon>
        <taxon>Flavobacteriaceae</taxon>
        <taxon>Flavobacterium</taxon>
    </lineage>
</organism>
<sequence length="304" mass="36673">MIDNVRFFAINKDEFEQNVRDSGIMDFKAPYCVNTGEVLDYPKKGKLWNLDVNITKCTAFLNGSLHKFYNYYFNNEEHNYNDFNYNDLLRVISEIKFYTGINPLQTKITNLEFGFNIEVDKDPQEIIDKCVMMFNHKSPSKNLKYGGRGDYKEFELTDYNIKIYNKSKQYGTSKYILRVEIKIRMKRILERLEIFNLNDLMDKSKLSKLFWFFIDKIEKLHIIDEFEHRKDIPKRDMDKLVKYTSSFHWAIILRKPQKVKNIHINEFEKLIRKYNLDELKDEILLQLLNKFHQLLEPELKHVET</sequence>
<keyword evidence="2" id="KW-1185">Reference proteome</keyword>
<evidence type="ECO:0008006" key="3">
    <source>
        <dbReference type="Google" id="ProtNLM"/>
    </source>
</evidence>
<dbReference type="RefSeq" id="WP_166076775.1">
    <property type="nucleotide sequence ID" value="NZ_JAAJBT010000003.1"/>
</dbReference>
<evidence type="ECO:0000313" key="1">
    <source>
        <dbReference type="EMBL" id="NHM01684.1"/>
    </source>
</evidence>
<dbReference type="EMBL" id="JAAJBT010000003">
    <property type="protein sequence ID" value="NHM01684.1"/>
    <property type="molecule type" value="Genomic_DNA"/>
</dbReference>
<reference evidence="1 2" key="1">
    <citation type="submission" date="2020-02" db="EMBL/GenBank/DDBJ databases">
        <authorList>
            <person name="Chen W.-M."/>
        </authorList>
    </citation>
    <scope>NUCLEOTIDE SEQUENCE [LARGE SCALE GENOMIC DNA]</scope>
    <source>
        <strain evidence="1 2">KDG-16</strain>
    </source>
</reference>
<evidence type="ECO:0000313" key="2">
    <source>
        <dbReference type="Proteomes" id="UP000800984"/>
    </source>
</evidence>
<comment type="caution">
    <text evidence="1">The sequence shown here is derived from an EMBL/GenBank/DDBJ whole genome shotgun (WGS) entry which is preliminary data.</text>
</comment>